<proteinExistence type="predicted"/>
<dbReference type="CDD" id="cd06259">
    <property type="entry name" value="YdcF-like"/>
    <property type="match status" value="1"/>
</dbReference>
<accession>A0ABU4PNJ0</accession>
<reference evidence="2 3" key="1">
    <citation type="submission" date="2023-11" db="EMBL/GenBank/DDBJ databases">
        <title>MicrobeMod: A computational toolkit for identifying prokaryotic methylation and restriction-modification with nanopore sequencing.</title>
        <authorList>
            <person name="Crits-Christoph A."/>
            <person name="Kang S.C."/>
            <person name="Lee H."/>
            <person name="Ostrov N."/>
        </authorList>
    </citation>
    <scope>NUCLEOTIDE SEQUENCE [LARGE SCALE GENOMIC DNA]</scope>
    <source>
        <strain evidence="2 3">ATCC 14820</strain>
    </source>
</reference>
<name>A0ABU4PNJ0_9SPHN</name>
<gene>
    <name evidence="2" type="ORF">SIL82_15790</name>
</gene>
<feature type="domain" description="DUF218" evidence="1">
    <location>
        <begin position="208"/>
        <end position="323"/>
    </location>
</feature>
<dbReference type="Proteomes" id="UP001279660">
    <property type="component" value="Unassembled WGS sequence"/>
</dbReference>
<evidence type="ECO:0000259" key="1">
    <source>
        <dbReference type="Pfam" id="PF02698"/>
    </source>
</evidence>
<dbReference type="InterPro" id="IPR014729">
    <property type="entry name" value="Rossmann-like_a/b/a_fold"/>
</dbReference>
<dbReference type="Gene3D" id="3.40.50.620">
    <property type="entry name" value="HUPs"/>
    <property type="match status" value="1"/>
</dbReference>
<dbReference type="InterPro" id="IPR003848">
    <property type="entry name" value="DUF218"/>
</dbReference>
<sequence length="372" mass="39083">MIVGCAVLLVAAAPSGTAVVPDRVIAKLAARLFPVLSAWPRGVRPEPVAAILTLRHQRIAACAGEFRCVLQAARWTDSERDAIAGAGDQTGVRAASDDGIRASILREIGGIKAVIGVYGQGVAPRYPKIDGPDPERAAANAAAAVALAEAARDAPATALDPSIGLALALLDVNDRDDAAAFEPLDARLNHAAMARAKTIDWSHYRYTAIIVPGIGPEDLSTPLSALGKLNVQMAATLWKAGLAPFVLFSGGTVHPRGTRNAEAVEMARAALERFGLPADAMIVEPYARHTTTNLRNATRRLAALGAPLDRPALISTNPDQSRYIASATFADRNQTELGYQPGRIGARLSPTQVLFQPSAASLRIDPSDPLDP</sequence>
<evidence type="ECO:0000313" key="3">
    <source>
        <dbReference type="Proteomes" id="UP001279660"/>
    </source>
</evidence>
<comment type="caution">
    <text evidence="2">The sequence shown here is derived from an EMBL/GenBank/DDBJ whole genome shotgun (WGS) entry which is preliminary data.</text>
</comment>
<dbReference type="Pfam" id="PF02698">
    <property type="entry name" value="DUF218"/>
    <property type="match status" value="1"/>
</dbReference>
<keyword evidence="3" id="KW-1185">Reference proteome</keyword>
<dbReference type="EMBL" id="JAWXXV010000001">
    <property type="protein sequence ID" value="MDX5985715.1"/>
    <property type="molecule type" value="Genomic_DNA"/>
</dbReference>
<evidence type="ECO:0000313" key="2">
    <source>
        <dbReference type="EMBL" id="MDX5985715.1"/>
    </source>
</evidence>
<dbReference type="RefSeq" id="WP_010407520.1">
    <property type="nucleotide sequence ID" value="NZ_JAWXXV010000001.1"/>
</dbReference>
<protein>
    <submittedName>
        <fullName evidence="2">YdcF family protein</fullName>
    </submittedName>
</protein>
<organism evidence="2 3">
    <name type="scientific">Sphingomonas echinoides</name>
    <dbReference type="NCBI Taxonomy" id="59803"/>
    <lineage>
        <taxon>Bacteria</taxon>
        <taxon>Pseudomonadati</taxon>
        <taxon>Pseudomonadota</taxon>
        <taxon>Alphaproteobacteria</taxon>
        <taxon>Sphingomonadales</taxon>
        <taxon>Sphingomonadaceae</taxon>
        <taxon>Sphingomonas</taxon>
    </lineage>
</organism>